<keyword evidence="2" id="KW-0812">Transmembrane</keyword>
<gene>
    <name evidence="8" type="ORF">Ahy_A09g046594</name>
</gene>
<keyword evidence="6" id="KW-0675">Receptor</keyword>
<evidence type="ECO:0000313" key="8">
    <source>
        <dbReference type="EMBL" id="RYR40846.1"/>
    </source>
</evidence>
<dbReference type="InterPro" id="IPR046956">
    <property type="entry name" value="RLP23-like"/>
</dbReference>
<comment type="subcellular location">
    <subcellularLocation>
        <location evidence="1">Membrane</location>
        <topology evidence="1">Single-pass type I membrane protein</topology>
    </subcellularLocation>
</comment>
<evidence type="ECO:0000256" key="3">
    <source>
        <dbReference type="ARBA" id="ARBA00022729"/>
    </source>
</evidence>
<dbReference type="PANTHER" id="PTHR48063:SF98">
    <property type="entry name" value="LRR RECEPTOR-LIKE SERINE_THREONINE-PROTEIN KINASE FLS2"/>
    <property type="match status" value="1"/>
</dbReference>
<protein>
    <submittedName>
        <fullName evidence="8">Uncharacterized protein</fullName>
    </submittedName>
</protein>
<comment type="caution">
    <text evidence="8">The sequence shown here is derived from an EMBL/GenBank/DDBJ whole genome shotgun (WGS) entry which is preliminary data.</text>
</comment>
<evidence type="ECO:0000256" key="4">
    <source>
        <dbReference type="ARBA" id="ARBA00022989"/>
    </source>
</evidence>
<evidence type="ECO:0000256" key="1">
    <source>
        <dbReference type="ARBA" id="ARBA00004479"/>
    </source>
</evidence>
<dbReference type="PRINTS" id="PR00019">
    <property type="entry name" value="LEURICHRPT"/>
</dbReference>
<evidence type="ECO:0000256" key="2">
    <source>
        <dbReference type="ARBA" id="ARBA00022692"/>
    </source>
</evidence>
<keyword evidence="3" id="KW-0732">Signal</keyword>
<dbReference type="SUPFAM" id="SSF52058">
    <property type="entry name" value="L domain-like"/>
    <property type="match status" value="1"/>
</dbReference>
<dbReference type="Proteomes" id="UP000289738">
    <property type="component" value="Chromosome A09"/>
</dbReference>
<evidence type="ECO:0000256" key="6">
    <source>
        <dbReference type="ARBA" id="ARBA00023170"/>
    </source>
</evidence>
<keyword evidence="4" id="KW-1133">Transmembrane helix</keyword>
<name>A0A445BQC9_ARAHY</name>
<organism evidence="8 9">
    <name type="scientific">Arachis hypogaea</name>
    <name type="common">Peanut</name>
    <dbReference type="NCBI Taxonomy" id="3818"/>
    <lineage>
        <taxon>Eukaryota</taxon>
        <taxon>Viridiplantae</taxon>
        <taxon>Streptophyta</taxon>
        <taxon>Embryophyta</taxon>
        <taxon>Tracheophyta</taxon>
        <taxon>Spermatophyta</taxon>
        <taxon>Magnoliopsida</taxon>
        <taxon>eudicotyledons</taxon>
        <taxon>Gunneridae</taxon>
        <taxon>Pentapetalae</taxon>
        <taxon>rosids</taxon>
        <taxon>fabids</taxon>
        <taxon>Fabales</taxon>
        <taxon>Fabaceae</taxon>
        <taxon>Papilionoideae</taxon>
        <taxon>50 kb inversion clade</taxon>
        <taxon>dalbergioids sensu lato</taxon>
        <taxon>Dalbergieae</taxon>
        <taxon>Pterocarpus clade</taxon>
        <taxon>Arachis</taxon>
    </lineage>
</organism>
<dbReference type="Gene3D" id="3.80.10.10">
    <property type="entry name" value="Ribonuclease Inhibitor"/>
    <property type="match status" value="1"/>
</dbReference>
<keyword evidence="5" id="KW-0472">Membrane</keyword>
<proteinExistence type="predicted"/>
<dbReference type="STRING" id="3818.A0A445BQC9"/>
<dbReference type="InterPro" id="IPR032675">
    <property type="entry name" value="LRR_dom_sf"/>
</dbReference>
<dbReference type="AlphaFoldDB" id="A0A445BQC9"/>
<evidence type="ECO:0000256" key="7">
    <source>
        <dbReference type="ARBA" id="ARBA00023180"/>
    </source>
</evidence>
<reference evidence="8 9" key="1">
    <citation type="submission" date="2019-01" db="EMBL/GenBank/DDBJ databases">
        <title>Sequencing of cultivated peanut Arachis hypogaea provides insights into genome evolution and oil improvement.</title>
        <authorList>
            <person name="Chen X."/>
        </authorList>
    </citation>
    <scope>NUCLEOTIDE SEQUENCE [LARGE SCALE GENOMIC DNA]</scope>
    <source>
        <strain evidence="9">cv. Fuhuasheng</strain>
        <tissue evidence="8">Leaves</tissue>
    </source>
</reference>
<sequence>MRAIDLSSNNLSGLVSSELFVFIGLQSLNLSHNQFMRVILQDIGNLAQLESLDLSNNLFSRQNPQSMFGLSFLGDLNLSCNNFEGKISSETQLQGFSNLSYMGNPKLYGPPLTKICPQDEKPPNKKQMREDEDNSEVYSWFCMGLGIGFTTRSKLTEVQTTEN</sequence>
<accession>A0A445BQC9</accession>
<dbReference type="EMBL" id="SDMP01000009">
    <property type="protein sequence ID" value="RYR40846.1"/>
    <property type="molecule type" value="Genomic_DNA"/>
</dbReference>
<dbReference type="InterPro" id="IPR001611">
    <property type="entry name" value="Leu-rich_rpt"/>
</dbReference>
<evidence type="ECO:0000313" key="9">
    <source>
        <dbReference type="Proteomes" id="UP000289738"/>
    </source>
</evidence>
<evidence type="ECO:0000256" key="5">
    <source>
        <dbReference type="ARBA" id="ARBA00023136"/>
    </source>
</evidence>
<dbReference type="Pfam" id="PF00560">
    <property type="entry name" value="LRR_1"/>
    <property type="match status" value="2"/>
</dbReference>
<keyword evidence="9" id="KW-1185">Reference proteome</keyword>
<keyword evidence="7" id="KW-0325">Glycoprotein</keyword>
<dbReference type="GO" id="GO:0016020">
    <property type="term" value="C:membrane"/>
    <property type="evidence" value="ECO:0007669"/>
    <property type="project" value="UniProtKB-SubCell"/>
</dbReference>
<dbReference type="PANTHER" id="PTHR48063">
    <property type="entry name" value="LRR RECEPTOR-LIKE KINASE"/>
    <property type="match status" value="1"/>
</dbReference>